<accession>A0A543NA45</accession>
<sequence length="341" mass="36459">MGERDHDRQNVRLHVVTGKGGTGKTTTAVSLALALASEGRSVLVVEVEERQGIAQLLGLSPLPYEERRIAASPHGGEVYALAVDAEAALLEYLELFYGMRRAGAALSRMGVVDFATTIAPGMRDVLLTGKATEALRRTRGSGRDRKGGDPGQDPFAYHAVVLDAPPTGRINRFLNASAEVAGLARNGPIRNHADTVTATLRSPATAVHVATTLEEMPAREALDGIGALESVGLNAGSLITTMVRPPLFDPDTLRTAETDGLDHDILSRGLEAAGLDDTQRLADELARETARHARHTRVADGIRRQLRESGRTRYELPLVEGGIDRAALDHLADELRNQGAV</sequence>
<dbReference type="EMBL" id="VFQC01000002">
    <property type="protein sequence ID" value="TQN28690.1"/>
    <property type="molecule type" value="Genomic_DNA"/>
</dbReference>
<dbReference type="PANTHER" id="PTHR10803:SF31">
    <property type="entry name" value="ATPASE RV3679-RELATED"/>
    <property type="match status" value="1"/>
</dbReference>
<dbReference type="GO" id="GO:0005524">
    <property type="term" value="F:ATP binding"/>
    <property type="evidence" value="ECO:0007669"/>
    <property type="project" value="UniProtKB-KW"/>
</dbReference>
<dbReference type="Gene3D" id="3.40.50.300">
    <property type="entry name" value="P-loop containing nucleotide triphosphate hydrolases"/>
    <property type="match status" value="1"/>
</dbReference>
<dbReference type="InterPro" id="IPR027417">
    <property type="entry name" value="P-loop_NTPase"/>
</dbReference>
<reference evidence="2 3" key="1">
    <citation type="submission" date="2019-06" db="EMBL/GenBank/DDBJ databases">
        <title>Sequencing the genomes of 1000 actinobacteria strains.</title>
        <authorList>
            <person name="Klenk H.-P."/>
        </authorList>
    </citation>
    <scope>NUCLEOTIDE SEQUENCE [LARGE SCALE GENOMIC DNA]</scope>
    <source>
        <strain evidence="2 3">DSM 45015</strain>
    </source>
</reference>
<keyword evidence="2" id="KW-0067">ATP-binding</keyword>
<keyword evidence="3" id="KW-1185">Reference proteome</keyword>
<protein>
    <submittedName>
        <fullName evidence="2">Arsenite efflux ATP-binding protein ArsA</fullName>
    </submittedName>
</protein>
<organism evidence="2 3">
    <name type="scientific">Haloactinospora alba</name>
    <dbReference type="NCBI Taxonomy" id="405555"/>
    <lineage>
        <taxon>Bacteria</taxon>
        <taxon>Bacillati</taxon>
        <taxon>Actinomycetota</taxon>
        <taxon>Actinomycetes</taxon>
        <taxon>Streptosporangiales</taxon>
        <taxon>Nocardiopsidaceae</taxon>
        <taxon>Haloactinospora</taxon>
    </lineage>
</organism>
<feature type="domain" description="ArsA/GET3 Anion-transporting ATPase-like" evidence="1">
    <location>
        <begin position="13"/>
        <end position="179"/>
    </location>
</feature>
<dbReference type="AlphaFoldDB" id="A0A543NA45"/>
<name>A0A543NA45_9ACTN</name>
<gene>
    <name evidence="2" type="ORF">FHX37_4050</name>
</gene>
<dbReference type="GO" id="GO:0016887">
    <property type="term" value="F:ATP hydrolysis activity"/>
    <property type="evidence" value="ECO:0007669"/>
    <property type="project" value="InterPro"/>
</dbReference>
<dbReference type="PANTHER" id="PTHR10803">
    <property type="entry name" value="ARSENICAL PUMP-DRIVING ATPASE ARSENITE-TRANSLOCATING ATPASE"/>
    <property type="match status" value="1"/>
</dbReference>
<dbReference type="InterPro" id="IPR025723">
    <property type="entry name" value="ArsA/GET3_ATPase-like"/>
</dbReference>
<dbReference type="RefSeq" id="WP_246062453.1">
    <property type="nucleotide sequence ID" value="NZ_VFQC01000002.1"/>
</dbReference>
<dbReference type="SUPFAM" id="SSF52540">
    <property type="entry name" value="P-loop containing nucleoside triphosphate hydrolases"/>
    <property type="match status" value="1"/>
</dbReference>
<dbReference type="Pfam" id="PF02374">
    <property type="entry name" value="ArsA_ATPase"/>
    <property type="match status" value="1"/>
</dbReference>
<comment type="caution">
    <text evidence="2">The sequence shown here is derived from an EMBL/GenBank/DDBJ whole genome shotgun (WGS) entry which is preliminary data.</text>
</comment>
<evidence type="ECO:0000259" key="1">
    <source>
        <dbReference type="Pfam" id="PF02374"/>
    </source>
</evidence>
<keyword evidence="2" id="KW-0547">Nucleotide-binding</keyword>
<evidence type="ECO:0000313" key="3">
    <source>
        <dbReference type="Proteomes" id="UP000317422"/>
    </source>
</evidence>
<evidence type="ECO:0000313" key="2">
    <source>
        <dbReference type="EMBL" id="TQN28690.1"/>
    </source>
</evidence>
<proteinExistence type="predicted"/>
<dbReference type="InterPro" id="IPR016300">
    <property type="entry name" value="ATPase_ArsA/GET3"/>
</dbReference>
<dbReference type="Proteomes" id="UP000317422">
    <property type="component" value="Unassembled WGS sequence"/>
</dbReference>